<feature type="transmembrane region" description="Helical" evidence="1">
    <location>
        <begin position="72"/>
        <end position="94"/>
    </location>
</feature>
<feature type="transmembrane region" description="Helical" evidence="1">
    <location>
        <begin position="100"/>
        <end position="119"/>
    </location>
</feature>
<comment type="caution">
    <text evidence="2">The sequence shown here is derived from an EMBL/GenBank/DDBJ whole genome shotgun (WGS) entry which is preliminary data.</text>
</comment>
<evidence type="ECO:0000313" key="3">
    <source>
        <dbReference type="Proteomes" id="UP000093795"/>
    </source>
</evidence>
<keyword evidence="1" id="KW-0812">Transmembrane</keyword>
<gene>
    <name evidence="2" type="ORF">A9X01_20360</name>
</gene>
<evidence type="ECO:0000313" key="2">
    <source>
        <dbReference type="EMBL" id="OBI83660.1"/>
    </source>
</evidence>
<protein>
    <submittedName>
        <fullName evidence="2">Uncharacterized protein</fullName>
    </submittedName>
</protein>
<reference evidence="2 3" key="1">
    <citation type="submission" date="2016-06" db="EMBL/GenBank/DDBJ databases">
        <authorList>
            <person name="Kjaerup R.B."/>
            <person name="Dalgaard T.S."/>
            <person name="Juul-Madsen H.R."/>
        </authorList>
    </citation>
    <scope>NUCLEOTIDE SEQUENCE [LARGE SCALE GENOMIC DNA]</scope>
    <source>
        <strain evidence="2 3">1081914.2</strain>
    </source>
</reference>
<name>A0A1A3C9D5_MYCAS</name>
<dbReference type="AlphaFoldDB" id="A0A1A3C9D5"/>
<proteinExistence type="predicted"/>
<keyword evidence="1" id="KW-0472">Membrane</keyword>
<feature type="transmembrane region" description="Helical" evidence="1">
    <location>
        <begin position="43"/>
        <end position="60"/>
    </location>
</feature>
<dbReference type="EMBL" id="LZKQ01000147">
    <property type="protein sequence ID" value="OBI83660.1"/>
    <property type="molecule type" value="Genomic_DNA"/>
</dbReference>
<accession>A0A1A3C9D5</accession>
<dbReference type="Proteomes" id="UP000093795">
    <property type="component" value="Unassembled WGS sequence"/>
</dbReference>
<evidence type="ECO:0000256" key="1">
    <source>
        <dbReference type="SAM" id="Phobius"/>
    </source>
</evidence>
<sequence>MTAAVVIAVAVGGLSTAHLWGLFVLVADAHGGLTQDGAGSSGWMFVALSCRVFDGLLYLWGGFAAWRGRSRIVLGAAAVLHAVFAAAVLLTTTLFAVLDLFAAALILTLLLLPSSSRFFSAQGRKAG</sequence>
<keyword evidence="1" id="KW-1133">Transmembrane helix</keyword>
<organism evidence="2 3">
    <name type="scientific">Mycobacterium asiaticum</name>
    <dbReference type="NCBI Taxonomy" id="1790"/>
    <lineage>
        <taxon>Bacteria</taxon>
        <taxon>Bacillati</taxon>
        <taxon>Actinomycetota</taxon>
        <taxon>Actinomycetes</taxon>
        <taxon>Mycobacteriales</taxon>
        <taxon>Mycobacteriaceae</taxon>
        <taxon>Mycobacterium</taxon>
    </lineage>
</organism>